<feature type="domain" description="RNA polymerase sigma-70 region 2" evidence="5">
    <location>
        <begin position="23"/>
        <end position="90"/>
    </location>
</feature>
<comment type="caution">
    <text evidence="7">The sequence shown here is derived from an EMBL/GenBank/DDBJ whole genome shotgun (WGS) entry which is preliminary data.</text>
</comment>
<evidence type="ECO:0000313" key="7">
    <source>
        <dbReference type="EMBL" id="KWW13034.1"/>
    </source>
</evidence>
<dbReference type="GO" id="GO:0003677">
    <property type="term" value="F:DNA binding"/>
    <property type="evidence" value="ECO:0007669"/>
    <property type="project" value="InterPro"/>
</dbReference>
<protein>
    <submittedName>
        <fullName evidence="7">RNA polymerase subunit sigma-70</fullName>
    </submittedName>
</protein>
<evidence type="ECO:0000259" key="6">
    <source>
        <dbReference type="Pfam" id="PF08281"/>
    </source>
</evidence>
<feature type="domain" description="RNA polymerase sigma factor 70 region 4 type 2" evidence="6">
    <location>
        <begin position="120"/>
        <end position="171"/>
    </location>
</feature>
<dbReference type="CDD" id="cd06171">
    <property type="entry name" value="Sigma70_r4"/>
    <property type="match status" value="1"/>
</dbReference>
<evidence type="ECO:0000259" key="5">
    <source>
        <dbReference type="Pfam" id="PF04542"/>
    </source>
</evidence>
<dbReference type="Gene3D" id="1.10.1740.10">
    <property type="match status" value="1"/>
</dbReference>
<organism evidence="7 8">
    <name type="scientific">Peribacillus simplex</name>
    <dbReference type="NCBI Taxonomy" id="1478"/>
    <lineage>
        <taxon>Bacteria</taxon>
        <taxon>Bacillati</taxon>
        <taxon>Bacillota</taxon>
        <taxon>Bacilli</taxon>
        <taxon>Bacillales</taxon>
        <taxon>Bacillaceae</taxon>
        <taxon>Peribacillus</taxon>
    </lineage>
</organism>
<evidence type="ECO:0000256" key="3">
    <source>
        <dbReference type="ARBA" id="ARBA00023082"/>
    </source>
</evidence>
<dbReference type="InterPro" id="IPR013249">
    <property type="entry name" value="RNA_pol_sigma70_r4_t2"/>
</dbReference>
<name>A0A120GN90_9BACI</name>
<dbReference type="Pfam" id="PF04542">
    <property type="entry name" value="Sigma70_r2"/>
    <property type="match status" value="1"/>
</dbReference>
<dbReference type="PANTHER" id="PTHR43133:SF62">
    <property type="entry name" value="RNA POLYMERASE SIGMA FACTOR SIGZ"/>
    <property type="match status" value="1"/>
</dbReference>
<proteinExistence type="inferred from homology"/>
<dbReference type="InterPro" id="IPR007627">
    <property type="entry name" value="RNA_pol_sigma70_r2"/>
</dbReference>
<dbReference type="InterPro" id="IPR039425">
    <property type="entry name" value="RNA_pol_sigma-70-like"/>
</dbReference>
<dbReference type="SUPFAM" id="SSF88946">
    <property type="entry name" value="Sigma2 domain of RNA polymerase sigma factors"/>
    <property type="match status" value="1"/>
</dbReference>
<keyword evidence="4" id="KW-0804">Transcription</keyword>
<evidence type="ECO:0000313" key="8">
    <source>
        <dbReference type="Proteomes" id="UP000064189"/>
    </source>
</evidence>
<accession>A0A120GN90</accession>
<dbReference type="Pfam" id="PF08281">
    <property type="entry name" value="Sigma70_r4_2"/>
    <property type="match status" value="1"/>
</dbReference>
<dbReference type="InterPro" id="IPR013325">
    <property type="entry name" value="RNA_pol_sigma_r2"/>
</dbReference>
<dbReference type="InterPro" id="IPR036388">
    <property type="entry name" value="WH-like_DNA-bd_sf"/>
</dbReference>
<dbReference type="SUPFAM" id="SSF88659">
    <property type="entry name" value="Sigma3 and sigma4 domains of RNA polymerase sigma factors"/>
    <property type="match status" value="1"/>
</dbReference>
<evidence type="ECO:0000256" key="4">
    <source>
        <dbReference type="ARBA" id="ARBA00023163"/>
    </source>
</evidence>
<dbReference type="InterPro" id="IPR013324">
    <property type="entry name" value="RNA_pol_sigma_r3/r4-like"/>
</dbReference>
<evidence type="ECO:0000256" key="1">
    <source>
        <dbReference type="ARBA" id="ARBA00010641"/>
    </source>
</evidence>
<dbReference type="EMBL" id="LNNH01000043">
    <property type="protein sequence ID" value="KWW13034.1"/>
    <property type="molecule type" value="Genomic_DNA"/>
</dbReference>
<keyword evidence="8" id="KW-1185">Reference proteome</keyword>
<comment type="similarity">
    <text evidence="1">Belongs to the sigma-70 factor family. ECF subfamily.</text>
</comment>
<dbReference type="AlphaFoldDB" id="A0A120GN90"/>
<dbReference type="GO" id="GO:0016987">
    <property type="term" value="F:sigma factor activity"/>
    <property type="evidence" value="ECO:0007669"/>
    <property type="project" value="UniProtKB-KW"/>
</dbReference>
<dbReference type="NCBIfam" id="TIGR02937">
    <property type="entry name" value="sigma70-ECF"/>
    <property type="match status" value="1"/>
</dbReference>
<dbReference type="InterPro" id="IPR014284">
    <property type="entry name" value="RNA_pol_sigma-70_dom"/>
</dbReference>
<reference evidence="7 8" key="1">
    <citation type="submission" date="2015-11" db="EMBL/GenBank/DDBJ databases">
        <title>Genome Sequence of Bacillus simplex strain VanAntwerpen2.</title>
        <authorList>
            <person name="Couger M.B."/>
        </authorList>
    </citation>
    <scope>NUCLEOTIDE SEQUENCE [LARGE SCALE GENOMIC DNA]</scope>
    <source>
        <strain evidence="7 8">VanAntwerpen02</strain>
    </source>
</reference>
<dbReference type="RefSeq" id="WP_061143806.1">
    <property type="nucleotide sequence ID" value="NZ_LNNH01000043.1"/>
</dbReference>
<dbReference type="GO" id="GO:0006352">
    <property type="term" value="P:DNA-templated transcription initiation"/>
    <property type="evidence" value="ECO:0007669"/>
    <property type="project" value="InterPro"/>
</dbReference>
<keyword evidence="2" id="KW-0805">Transcription regulation</keyword>
<dbReference type="PANTHER" id="PTHR43133">
    <property type="entry name" value="RNA POLYMERASE ECF-TYPE SIGMA FACTO"/>
    <property type="match status" value="1"/>
</dbReference>
<dbReference type="Gene3D" id="1.10.10.10">
    <property type="entry name" value="Winged helix-like DNA-binding domain superfamily/Winged helix DNA-binding domain"/>
    <property type="match status" value="1"/>
</dbReference>
<gene>
    <name evidence="7" type="ORF">AS888_08835</name>
</gene>
<evidence type="ECO:0000256" key="2">
    <source>
        <dbReference type="ARBA" id="ARBA00023015"/>
    </source>
</evidence>
<sequence length="187" mass="21814">MNDIDVELYEKVHLGDKQALEKIYDRYEKILYSLSYKVTGQKELAEEAVQEVFIKIWTKKGTYHASKGKFSSWIMTMTRNASIDLLRKRRDIPSDFEYEQIPSENPSVENLIEWKEEGAMLRQAVSELSEEQRKMIHLFYFKGLSQQSIASEFEIPLGTVKGRVRLALKHLRKIIPQKLSKGGELDE</sequence>
<dbReference type="Proteomes" id="UP000064189">
    <property type="component" value="Unassembled WGS sequence"/>
</dbReference>
<keyword evidence="3" id="KW-0731">Sigma factor</keyword>